<reference evidence="3" key="1">
    <citation type="submission" date="2022-06" db="EMBL/GenBank/DDBJ databases">
        <title>Uncovering the hologenomic basis of an extraordinary plant invasion.</title>
        <authorList>
            <person name="Bieker V.C."/>
            <person name="Martin M.D."/>
            <person name="Gilbert T."/>
            <person name="Hodgins K."/>
            <person name="Battlay P."/>
            <person name="Petersen B."/>
            <person name="Wilson J."/>
        </authorList>
    </citation>
    <scope>NUCLEOTIDE SEQUENCE</scope>
    <source>
        <strain evidence="3">AA19_3_7</strain>
        <tissue evidence="3">Leaf</tissue>
    </source>
</reference>
<keyword evidence="4" id="KW-1185">Reference proteome</keyword>
<feature type="region of interest" description="Disordered" evidence="1">
    <location>
        <begin position="1"/>
        <end position="22"/>
    </location>
</feature>
<evidence type="ECO:0000313" key="4">
    <source>
        <dbReference type="Proteomes" id="UP001206925"/>
    </source>
</evidence>
<dbReference type="Proteomes" id="UP001206925">
    <property type="component" value="Unassembled WGS sequence"/>
</dbReference>
<organism evidence="3 4">
    <name type="scientific">Ambrosia artemisiifolia</name>
    <name type="common">Common ragweed</name>
    <dbReference type="NCBI Taxonomy" id="4212"/>
    <lineage>
        <taxon>Eukaryota</taxon>
        <taxon>Viridiplantae</taxon>
        <taxon>Streptophyta</taxon>
        <taxon>Embryophyta</taxon>
        <taxon>Tracheophyta</taxon>
        <taxon>Spermatophyta</taxon>
        <taxon>Magnoliopsida</taxon>
        <taxon>eudicotyledons</taxon>
        <taxon>Gunneridae</taxon>
        <taxon>Pentapetalae</taxon>
        <taxon>asterids</taxon>
        <taxon>campanulids</taxon>
        <taxon>Asterales</taxon>
        <taxon>Asteraceae</taxon>
        <taxon>Asteroideae</taxon>
        <taxon>Heliantheae alliance</taxon>
        <taxon>Heliantheae</taxon>
        <taxon>Ambrosia</taxon>
    </lineage>
</organism>
<protein>
    <recommendedName>
        <fullName evidence="2">SPX domain-containing protein</fullName>
    </recommendedName>
</protein>
<gene>
    <name evidence="3" type="ORF">M8C21_005597</name>
</gene>
<proteinExistence type="predicted"/>
<dbReference type="InterPro" id="IPR004331">
    <property type="entry name" value="SPX_dom"/>
</dbReference>
<dbReference type="Pfam" id="PF03105">
    <property type="entry name" value="SPX"/>
    <property type="match status" value="1"/>
</dbReference>
<comment type="caution">
    <text evidence="3">The sequence shown here is derived from an EMBL/GenBank/DDBJ whole genome shotgun (WGS) entry which is preliminary data.</text>
</comment>
<feature type="domain" description="SPX" evidence="2">
    <location>
        <begin position="8"/>
        <end position="90"/>
    </location>
</feature>
<sequence>MEVIHEDQQEEEEEDRSDRPREYQMASLDVLNRVKLNPTTDSPLSAVKSLFTSSKSDLQFNKNGLRDAKEKLQQAFIEFHEKLRFLKNYA</sequence>
<evidence type="ECO:0000256" key="1">
    <source>
        <dbReference type="SAM" id="MobiDB-lite"/>
    </source>
</evidence>
<evidence type="ECO:0000259" key="2">
    <source>
        <dbReference type="Pfam" id="PF03105"/>
    </source>
</evidence>
<accession>A0AAD5G5A4</accession>
<evidence type="ECO:0000313" key="3">
    <source>
        <dbReference type="EMBL" id="KAI7728892.1"/>
    </source>
</evidence>
<name>A0AAD5G5A4_AMBAR</name>
<dbReference type="EMBL" id="JAMZMK010011123">
    <property type="protein sequence ID" value="KAI7728892.1"/>
    <property type="molecule type" value="Genomic_DNA"/>
</dbReference>
<dbReference type="AlphaFoldDB" id="A0AAD5G5A4"/>